<dbReference type="RefSeq" id="WP_143534066.1">
    <property type="nucleotide sequence ID" value="NZ_JAWXXX010000001.1"/>
</dbReference>
<gene>
    <name evidence="1" type="ORF">SIL72_14290</name>
</gene>
<comment type="caution">
    <text evidence="1">The sequence shown here is derived from an EMBL/GenBank/DDBJ whole genome shotgun (WGS) entry which is preliminary data.</text>
</comment>
<evidence type="ECO:0000313" key="2">
    <source>
        <dbReference type="Proteomes" id="UP001281130"/>
    </source>
</evidence>
<reference evidence="1" key="1">
    <citation type="submission" date="2023-11" db="EMBL/GenBank/DDBJ databases">
        <title>MicrobeMod: A computational toolkit for identifying prokaryotic methylation and restriction-modification with nanopore sequencing.</title>
        <authorList>
            <person name="Crits-Christoph A."/>
            <person name="Kang S.C."/>
            <person name="Lee H."/>
            <person name="Ostrov N."/>
        </authorList>
    </citation>
    <scope>NUCLEOTIDE SEQUENCE</scope>
    <source>
        <strain evidence="1">ATCC 51242</strain>
    </source>
</reference>
<accession>A0AB35TA29</accession>
<dbReference type="Proteomes" id="UP001281130">
    <property type="component" value="Unassembled WGS sequence"/>
</dbReference>
<dbReference type="AlphaFoldDB" id="A0AB35TA29"/>
<name>A0AB35TA29_RUBRA</name>
<dbReference type="EMBL" id="JAWXXX010000001">
    <property type="protein sequence ID" value="MDX5895193.1"/>
    <property type="molecule type" value="Genomic_DNA"/>
</dbReference>
<organism evidence="1 2">
    <name type="scientific">Rubrobacter radiotolerans</name>
    <name type="common">Arthrobacter radiotolerans</name>
    <dbReference type="NCBI Taxonomy" id="42256"/>
    <lineage>
        <taxon>Bacteria</taxon>
        <taxon>Bacillati</taxon>
        <taxon>Actinomycetota</taxon>
        <taxon>Rubrobacteria</taxon>
        <taxon>Rubrobacterales</taxon>
        <taxon>Rubrobacteraceae</taxon>
        <taxon>Rubrobacter</taxon>
    </lineage>
</organism>
<sequence length="167" mass="18805">MGSERLTVQADGLLEVLRVYRRTGMLYSRSSTEKTSSLESVLAEGGYTYFGRAFERLLKSKGLNQSSFAEECARRGFEIGRPGKRRAIGQRSVSDWMHGKTACPKELPVYADAIIGFTEEEWAEFGVAYAYGQTVSENDFEDILQFRKFYSSRLSEEKSSEDSSSKA</sequence>
<protein>
    <submittedName>
        <fullName evidence="1">Uncharacterized protein</fullName>
    </submittedName>
</protein>
<proteinExistence type="predicted"/>
<evidence type="ECO:0000313" key="1">
    <source>
        <dbReference type="EMBL" id="MDX5895193.1"/>
    </source>
</evidence>